<keyword evidence="2 3" id="KW-0378">Hydrolase</keyword>
<dbReference type="Proteomes" id="UP001419910">
    <property type="component" value="Unassembled WGS sequence"/>
</dbReference>
<dbReference type="SUPFAM" id="SSF56784">
    <property type="entry name" value="HAD-like"/>
    <property type="match status" value="1"/>
</dbReference>
<evidence type="ECO:0000313" key="5">
    <source>
        <dbReference type="Proteomes" id="UP001419910"/>
    </source>
</evidence>
<dbReference type="NCBIfam" id="TIGR01493">
    <property type="entry name" value="HAD-SF-IA-v2"/>
    <property type="match status" value="1"/>
</dbReference>
<comment type="catalytic activity">
    <reaction evidence="3">
        <text>an (S)-2-haloacid + H2O = a (2R)-2-hydroxycarboxylate + a halide anion + H(+)</text>
        <dbReference type="Rhea" id="RHEA:11192"/>
        <dbReference type="ChEBI" id="CHEBI:15377"/>
        <dbReference type="ChEBI" id="CHEBI:15378"/>
        <dbReference type="ChEBI" id="CHEBI:16042"/>
        <dbReference type="ChEBI" id="CHEBI:58314"/>
        <dbReference type="ChEBI" id="CHEBI:137405"/>
        <dbReference type="EC" id="3.8.1.2"/>
    </reaction>
</comment>
<dbReference type="InterPro" id="IPR006328">
    <property type="entry name" value="2-HAD"/>
</dbReference>
<accession>A0ABU9XZG4</accession>
<organism evidence="4 5">
    <name type="scientific">Sphingomonas oligophenolica</name>
    <dbReference type="NCBI Taxonomy" id="301154"/>
    <lineage>
        <taxon>Bacteria</taxon>
        <taxon>Pseudomonadati</taxon>
        <taxon>Pseudomonadota</taxon>
        <taxon>Alphaproteobacteria</taxon>
        <taxon>Sphingomonadales</taxon>
        <taxon>Sphingomonadaceae</taxon>
        <taxon>Sphingomonas</taxon>
    </lineage>
</organism>
<dbReference type="PANTHER" id="PTHR43316:SF3">
    <property type="entry name" value="HALOACID DEHALOGENASE, TYPE II (AFU_ORTHOLOGUE AFUA_2G07750)-RELATED"/>
    <property type="match status" value="1"/>
</dbReference>
<dbReference type="InterPro" id="IPR051540">
    <property type="entry name" value="S-2-haloacid_dehalogenase"/>
</dbReference>
<reference evidence="4 5" key="1">
    <citation type="submission" date="2024-05" db="EMBL/GenBank/DDBJ databases">
        <authorList>
            <person name="Liu Q."/>
            <person name="Xin Y.-H."/>
        </authorList>
    </citation>
    <scope>NUCLEOTIDE SEQUENCE [LARGE SCALE GENOMIC DNA]</scope>
    <source>
        <strain evidence="4 5">CGMCC 1.10181</strain>
    </source>
</reference>
<dbReference type="InterPro" id="IPR036412">
    <property type="entry name" value="HAD-like_sf"/>
</dbReference>
<dbReference type="InterPro" id="IPR023198">
    <property type="entry name" value="PGP-like_dom2"/>
</dbReference>
<dbReference type="RefSeq" id="WP_343891613.1">
    <property type="nucleotide sequence ID" value="NZ_BAAAEH010000047.1"/>
</dbReference>
<keyword evidence="5" id="KW-1185">Reference proteome</keyword>
<evidence type="ECO:0000256" key="3">
    <source>
        <dbReference type="RuleBase" id="RU368077"/>
    </source>
</evidence>
<dbReference type="Gene3D" id="1.10.150.240">
    <property type="entry name" value="Putative phosphatase, domain 2"/>
    <property type="match status" value="1"/>
</dbReference>
<comment type="function">
    <text evidence="3">Catalyzes the hydrolytic dehalogenation of small (S)-2-haloalkanoic acids to yield the corresponding (R)-2-hydroxyalkanoic acids.</text>
</comment>
<dbReference type="CDD" id="cd02588">
    <property type="entry name" value="HAD_L2-DEX"/>
    <property type="match status" value="1"/>
</dbReference>
<dbReference type="Gene3D" id="3.40.50.1000">
    <property type="entry name" value="HAD superfamily/HAD-like"/>
    <property type="match status" value="1"/>
</dbReference>
<gene>
    <name evidence="4" type="ORF">ABC974_04895</name>
</gene>
<evidence type="ECO:0000313" key="4">
    <source>
        <dbReference type="EMBL" id="MEN2788954.1"/>
    </source>
</evidence>
<name>A0ABU9XZG4_9SPHN</name>
<comment type="similarity">
    <text evidence="1 3">Belongs to the HAD-like hydrolase superfamily. S-2-haloalkanoic acid dehalogenase family.</text>
</comment>
<dbReference type="NCBIfam" id="TIGR01428">
    <property type="entry name" value="HAD_type_II"/>
    <property type="match status" value="1"/>
</dbReference>
<dbReference type="EC" id="3.8.1.2" evidence="3"/>
<dbReference type="PANTHER" id="PTHR43316">
    <property type="entry name" value="HYDROLASE, HALOACID DELAHOGENASE-RELATED"/>
    <property type="match status" value="1"/>
</dbReference>
<dbReference type="InterPro" id="IPR023214">
    <property type="entry name" value="HAD_sf"/>
</dbReference>
<comment type="caution">
    <text evidence="4">The sequence shown here is derived from an EMBL/GenBank/DDBJ whole genome shotgun (WGS) entry which is preliminary data.</text>
</comment>
<dbReference type="Pfam" id="PF00702">
    <property type="entry name" value="Hydrolase"/>
    <property type="match status" value="1"/>
</dbReference>
<sequence>MKRMTIARGMNSDTPSRPIKAISPAALPSRRSAIGAIAVGTALLPGAGNSLARGPIDAIAFDAFPIFDPRSVAQKVVALVPDHGLQLAQAWSTKLFGNSWLYAAAGQYATFDDVADNALRYAAESLGLDLSASDRKMLVAAYSSLEAWPDVRPALVRLRGAGIRLAFLSNLGEAALRANMARNGLDALFDHVLSTDRVRAFKPSPAAYAMAPEAFGLPKSRIGFAAFGGWDAAGAAWFGYRTAWVNRPGVPFEHLGPEPAVVGSDMTAVLRLAALA</sequence>
<protein>
    <recommendedName>
        <fullName evidence="3">(S)-2-haloacid dehalogenase</fullName>
        <ecNumber evidence="3">3.8.1.2</ecNumber>
    </recommendedName>
    <alternativeName>
        <fullName evidence="3">2-haloalkanoic acid dehalogenase</fullName>
    </alternativeName>
    <alternativeName>
        <fullName evidence="3">Halocarboxylic acid halidohydrolase</fullName>
    </alternativeName>
    <alternativeName>
        <fullName evidence="3">L-2-haloacid dehalogenase</fullName>
    </alternativeName>
</protein>
<dbReference type="EMBL" id="JBDIME010000003">
    <property type="protein sequence ID" value="MEN2788954.1"/>
    <property type="molecule type" value="Genomic_DNA"/>
</dbReference>
<dbReference type="InterPro" id="IPR006439">
    <property type="entry name" value="HAD-SF_hydro_IA"/>
</dbReference>
<evidence type="ECO:0000256" key="1">
    <source>
        <dbReference type="ARBA" id="ARBA00008106"/>
    </source>
</evidence>
<proteinExistence type="inferred from homology"/>
<evidence type="ECO:0000256" key="2">
    <source>
        <dbReference type="ARBA" id="ARBA00022801"/>
    </source>
</evidence>
<dbReference type="PRINTS" id="PR00413">
    <property type="entry name" value="HADHALOGNASE"/>
</dbReference>